<dbReference type="SUPFAM" id="SSF48264">
    <property type="entry name" value="Cytochrome P450"/>
    <property type="match status" value="1"/>
</dbReference>
<dbReference type="GO" id="GO:0010268">
    <property type="term" value="P:brassinosteroid homeostasis"/>
    <property type="evidence" value="ECO:0007669"/>
    <property type="project" value="TreeGrafter"/>
</dbReference>
<protein>
    <submittedName>
        <fullName evidence="16">Cytochrome P450 90A3</fullName>
    </submittedName>
</protein>
<evidence type="ECO:0000256" key="5">
    <source>
        <dbReference type="ARBA" id="ARBA00022692"/>
    </source>
</evidence>
<dbReference type="PRINTS" id="PR00465">
    <property type="entry name" value="EP450IV"/>
</dbReference>
<evidence type="ECO:0000256" key="11">
    <source>
        <dbReference type="ARBA" id="ARBA00023136"/>
    </source>
</evidence>
<dbReference type="GO" id="GO:0016705">
    <property type="term" value="F:oxidoreductase activity, acting on paired donors, with incorporation or reduction of molecular oxygen"/>
    <property type="evidence" value="ECO:0007669"/>
    <property type="project" value="InterPro"/>
</dbReference>
<dbReference type="Proteomes" id="UP000228380">
    <property type="component" value="Chromosome 3"/>
</dbReference>
<dbReference type="InterPro" id="IPR001128">
    <property type="entry name" value="Cyt_P450"/>
</dbReference>
<gene>
    <name evidence="16" type="primary">LOC103716536</name>
</gene>
<evidence type="ECO:0000313" key="16">
    <source>
        <dbReference type="RefSeq" id="XP_008802788.2"/>
    </source>
</evidence>
<feature type="binding site" description="axial binding residue" evidence="12">
    <location>
        <position position="465"/>
    </location>
    <ligand>
        <name>heme</name>
        <dbReference type="ChEBI" id="CHEBI:30413"/>
    </ligand>
    <ligandPart>
        <name>Fe</name>
        <dbReference type="ChEBI" id="CHEBI:18248"/>
    </ligandPart>
</feature>
<evidence type="ECO:0000256" key="8">
    <source>
        <dbReference type="ARBA" id="ARBA00023002"/>
    </source>
</evidence>
<name>A0A8B7CN73_PHODC</name>
<dbReference type="GO" id="GO:0016020">
    <property type="term" value="C:membrane"/>
    <property type="evidence" value="ECO:0007669"/>
    <property type="project" value="UniProtKB-SubCell"/>
</dbReference>
<dbReference type="RefSeq" id="XP_008802788.2">
    <property type="nucleotide sequence ID" value="XM_008804566.4"/>
</dbReference>
<evidence type="ECO:0000256" key="2">
    <source>
        <dbReference type="ARBA" id="ARBA00004167"/>
    </source>
</evidence>
<keyword evidence="8 13" id="KW-0560">Oxidoreductase</keyword>
<dbReference type="GO" id="GO:0004497">
    <property type="term" value="F:monooxygenase activity"/>
    <property type="evidence" value="ECO:0007669"/>
    <property type="project" value="UniProtKB-KW"/>
</dbReference>
<evidence type="ECO:0000256" key="10">
    <source>
        <dbReference type="ARBA" id="ARBA00023033"/>
    </source>
</evidence>
<proteinExistence type="inferred from homology"/>
<dbReference type="GO" id="GO:0016125">
    <property type="term" value="P:sterol metabolic process"/>
    <property type="evidence" value="ECO:0007669"/>
    <property type="project" value="TreeGrafter"/>
</dbReference>
<evidence type="ECO:0000313" key="15">
    <source>
        <dbReference type="Proteomes" id="UP000228380"/>
    </source>
</evidence>
<dbReference type="InterPro" id="IPR002403">
    <property type="entry name" value="Cyt_P450_E_grp-IV"/>
</dbReference>
<dbReference type="AlphaFoldDB" id="A0A8B7CN73"/>
<dbReference type="InterPro" id="IPR017972">
    <property type="entry name" value="Cyt_P450_CS"/>
</dbReference>
<keyword evidence="10 13" id="KW-0503">Monooxygenase</keyword>
<dbReference type="GO" id="GO:0016132">
    <property type="term" value="P:brassinosteroid biosynthetic process"/>
    <property type="evidence" value="ECO:0007669"/>
    <property type="project" value="TreeGrafter"/>
</dbReference>
<evidence type="ECO:0000256" key="9">
    <source>
        <dbReference type="ARBA" id="ARBA00023004"/>
    </source>
</evidence>
<dbReference type="OrthoDB" id="3945418at2759"/>
<keyword evidence="11 14" id="KW-0472">Membrane</keyword>
<comment type="subcellular location">
    <subcellularLocation>
        <location evidence="2">Membrane</location>
        <topology evidence="2">Single-pass membrane protein</topology>
    </subcellularLocation>
</comment>
<evidence type="ECO:0000256" key="7">
    <source>
        <dbReference type="ARBA" id="ARBA00022989"/>
    </source>
</evidence>
<keyword evidence="7 14" id="KW-1133">Transmembrane helix</keyword>
<dbReference type="CDD" id="cd11043">
    <property type="entry name" value="CYP90-like"/>
    <property type="match status" value="1"/>
</dbReference>
<dbReference type="GeneID" id="103716536"/>
<dbReference type="PRINTS" id="PR00385">
    <property type="entry name" value="P450"/>
</dbReference>
<dbReference type="GO" id="GO:0005506">
    <property type="term" value="F:iron ion binding"/>
    <property type="evidence" value="ECO:0007669"/>
    <property type="project" value="InterPro"/>
</dbReference>
<comment type="similarity">
    <text evidence="3 13">Belongs to the cytochrome P450 family.</text>
</comment>
<evidence type="ECO:0000256" key="14">
    <source>
        <dbReference type="SAM" id="Phobius"/>
    </source>
</evidence>
<evidence type="ECO:0000256" key="4">
    <source>
        <dbReference type="ARBA" id="ARBA00022617"/>
    </source>
</evidence>
<dbReference type="InterPro" id="IPR036396">
    <property type="entry name" value="Cyt_P450_sf"/>
</dbReference>
<dbReference type="Gene3D" id="1.10.630.10">
    <property type="entry name" value="Cytochrome P450"/>
    <property type="match status" value="1"/>
</dbReference>
<keyword evidence="5 14" id="KW-0812">Transmembrane</keyword>
<evidence type="ECO:0000256" key="12">
    <source>
        <dbReference type="PIRSR" id="PIRSR602403-1"/>
    </source>
</evidence>
<dbReference type="Pfam" id="PF00067">
    <property type="entry name" value="p450"/>
    <property type="match status" value="1"/>
</dbReference>
<dbReference type="PANTHER" id="PTHR24286:SF44">
    <property type="entry name" value="3BETA,22ALPHA-DIHYDROXYSTEROID 3-DEHYDROGENASE"/>
    <property type="match status" value="1"/>
</dbReference>
<dbReference type="GO" id="GO:0020037">
    <property type="term" value="F:heme binding"/>
    <property type="evidence" value="ECO:0007669"/>
    <property type="project" value="InterPro"/>
</dbReference>
<evidence type="ECO:0000256" key="1">
    <source>
        <dbReference type="ARBA" id="ARBA00001971"/>
    </source>
</evidence>
<sequence length="518" mass="58534">MAPAAAYSGYLLLLSASDQQFLLLPVLMSVVAVLVLQLLRRSSWMRKTMNNSGGGKGLLPPGSVGLPLVGETLRLIAAYKTEDPEPFIDERVRRHGRLFTTHVFGERTVFSADPEFNRVVLGGEGRSVECSYPSSISTLLGRHSLLLMRGALHKRMHSLTLTRLASPAAIRDSPLLLHIDRLIQTTLDSWGAQSRVLLLDQAKKITFELTVKQLVSYDPGDWAEALRREYLVLIEGFFSIPFPSFLSFTTYGRAIKARGKVAEALREVIRKRKEEKMRDGDDEDEKEGRGRRKKDMVAELLEAEEGFSEEEMVDFLLALLVAGYETTPTIMTLAVKFVTDNPPALSLLAEEHEKIRARKKDEMEPLDWSDYKSMPFTQCVVNETLRVANIVGGVFRRAVTDLHFKGYTIPKGCKLFASFRAVHLDPEYYEEARTFNPWRWQNNDAVQQTSGAGLFTPFGGGARLCPGYELARVVISVFLHHLVTRFSWEAAEDKLVFFPTTRTLNGYPIDVRRRRKFL</sequence>
<dbReference type="PROSITE" id="PS00086">
    <property type="entry name" value="CYTOCHROME_P450"/>
    <property type="match status" value="1"/>
</dbReference>
<keyword evidence="4 12" id="KW-0349">Heme</keyword>
<keyword evidence="9 12" id="KW-0408">Iron</keyword>
<evidence type="ECO:0000256" key="13">
    <source>
        <dbReference type="RuleBase" id="RU000461"/>
    </source>
</evidence>
<keyword evidence="15" id="KW-1185">Reference proteome</keyword>
<organism evidence="15 16">
    <name type="scientific">Phoenix dactylifera</name>
    <name type="common">Date palm</name>
    <dbReference type="NCBI Taxonomy" id="42345"/>
    <lineage>
        <taxon>Eukaryota</taxon>
        <taxon>Viridiplantae</taxon>
        <taxon>Streptophyta</taxon>
        <taxon>Embryophyta</taxon>
        <taxon>Tracheophyta</taxon>
        <taxon>Spermatophyta</taxon>
        <taxon>Magnoliopsida</taxon>
        <taxon>Liliopsida</taxon>
        <taxon>Arecaceae</taxon>
        <taxon>Coryphoideae</taxon>
        <taxon>Phoeniceae</taxon>
        <taxon>Phoenix</taxon>
    </lineage>
</organism>
<dbReference type="KEGG" id="pda:103716536"/>
<feature type="transmembrane region" description="Helical" evidence="14">
    <location>
        <begin position="20"/>
        <end position="39"/>
    </location>
</feature>
<accession>A0A8B7CN73</accession>
<evidence type="ECO:0000256" key="3">
    <source>
        <dbReference type="ARBA" id="ARBA00010617"/>
    </source>
</evidence>
<keyword evidence="6 12" id="KW-0479">Metal-binding</keyword>
<reference evidence="15" key="1">
    <citation type="journal article" date="2019" name="Nat. Commun.">
        <title>Genome-wide association mapping of date palm fruit traits.</title>
        <authorList>
            <person name="Hazzouri K.M."/>
            <person name="Gros-Balthazard M."/>
            <person name="Flowers J.M."/>
            <person name="Copetti D."/>
            <person name="Lemansour A."/>
            <person name="Lebrun M."/>
            <person name="Masmoudi K."/>
            <person name="Ferrand S."/>
            <person name="Dhar M.I."/>
            <person name="Fresquez Z.A."/>
            <person name="Rosas U."/>
            <person name="Zhang J."/>
            <person name="Talag J."/>
            <person name="Lee S."/>
            <person name="Kudrna D."/>
            <person name="Powell R.F."/>
            <person name="Leitch I.J."/>
            <person name="Krueger R.R."/>
            <person name="Wing R.A."/>
            <person name="Amiri K.M.A."/>
            <person name="Purugganan M.D."/>
        </authorList>
    </citation>
    <scope>NUCLEOTIDE SEQUENCE [LARGE SCALE GENOMIC DNA]</scope>
    <source>
        <strain evidence="15">cv. Khalas</strain>
    </source>
</reference>
<dbReference type="PANTHER" id="PTHR24286">
    <property type="entry name" value="CYTOCHROME P450 26"/>
    <property type="match status" value="1"/>
</dbReference>
<evidence type="ECO:0000256" key="6">
    <source>
        <dbReference type="ARBA" id="ARBA00022723"/>
    </source>
</evidence>
<reference evidence="16" key="2">
    <citation type="submission" date="2025-08" db="UniProtKB">
        <authorList>
            <consortium name="RefSeq"/>
        </authorList>
    </citation>
    <scope>IDENTIFICATION</scope>
    <source>
        <tissue evidence="16">Young leaves</tissue>
    </source>
</reference>
<comment type="cofactor">
    <cofactor evidence="1 12">
        <name>heme</name>
        <dbReference type="ChEBI" id="CHEBI:30413"/>
    </cofactor>
</comment>